<gene>
    <name evidence="1" type="ORF">OH76DRAFT_1045660</name>
</gene>
<sequence>MMYLTSIAPRGRILIPERARPFIVTLLSPPPAASSHPSTIMLAAPFLVHLVNQDSQLGLARPPCQLRIAQCPMALVVPCERVAADSSGRRDLSLRVTGHSNEGTAEKRCWKAETAGESHVVVRA</sequence>
<protein>
    <submittedName>
        <fullName evidence="1">Uncharacterized protein</fullName>
    </submittedName>
</protein>
<name>A0A371CWQ1_9APHY</name>
<reference evidence="1 2" key="1">
    <citation type="journal article" date="2018" name="Biotechnol. Biofuels">
        <title>Integrative visual omics of the white-rot fungus Polyporus brumalis exposes the biotechnological potential of its oxidative enzymes for delignifying raw plant biomass.</title>
        <authorList>
            <person name="Miyauchi S."/>
            <person name="Rancon A."/>
            <person name="Drula E."/>
            <person name="Hage H."/>
            <person name="Chaduli D."/>
            <person name="Favel A."/>
            <person name="Grisel S."/>
            <person name="Henrissat B."/>
            <person name="Herpoel-Gimbert I."/>
            <person name="Ruiz-Duenas F.J."/>
            <person name="Chevret D."/>
            <person name="Hainaut M."/>
            <person name="Lin J."/>
            <person name="Wang M."/>
            <person name="Pangilinan J."/>
            <person name="Lipzen A."/>
            <person name="Lesage-Meessen L."/>
            <person name="Navarro D."/>
            <person name="Riley R."/>
            <person name="Grigoriev I.V."/>
            <person name="Zhou S."/>
            <person name="Raouche S."/>
            <person name="Rosso M.N."/>
        </authorList>
    </citation>
    <scope>NUCLEOTIDE SEQUENCE [LARGE SCALE GENOMIC DNA]</scope>
    <source>
        <strain evidence="1 2">BRFM 1820</strain>
    </source>
</reference>
<accession>A0A371CWQ1</accession>
<evidence type="ECO:0000313" key="1">
    <source>
        <dbReference type="EMBL" id="RDX44712.1"/>
    </source>
</evidence>
<dbReference type="Proteomes" id="UP000256964">
    <property type="component" value="Unassembled WGS sequence"/>
</dbReference>
<keyword evidence="2" id="KW-1185">Reference proteome</keyword>
<dbReference type="AlphaFoldDB" id="A0A371CWQ1"/>
<dbReference type="EMBL" id="KZ857446">
    <property type="protein sequence ID" value="RDX44712.1"/>
    <property type="molecule type" value="Genomic_DNA"/>
</dbReference>
<proteinExistence type="predicted"/>
<organism evidence="1 2">
    <name type="scientific">Lentinus brumalis</name>
    <dbReference type="NCBI Taxonomy" id="2498619"/>
    <lineage>
        <taxon>Eukaryota</taxon>
        <taxon>Fungi</taxon>
        <taxon>Dikarya</taxon>
        <taxon>Basidiomycota</taxon>
        <taxon>Agaricomycotina</taxon>
        <taxon>Agaricomycetes</taxon>
        <taxon>Polyporales</taxon>
        <taxon>Polyporaceae</taxon>
        <taxon>Lentinus</taxon>
    </lineage>
</organism>
<evidence type="ECO:0000313" key="2">
    <source>
        <dbReference type="Proteomes" id="UP000256964"/>
    </source>
</evidence>